<feature type="domain" description="F-box associated beta-propeller type 1" evidence="1">
    <location>
        <begin position="55"/>
        <end position="173"/>
    </location>
</feature>
<dbReference type="OrthoDB" id="1111571at2759"/>
<comment type="caution">
    <text evidence="2">The sequence shown here is derived from an EMBL/GenBank/DDBJ whole genome shotgun (WGS) entry which is preliminary data.</text>
</comment>
<evidence type="ECO:0000259" key="1">
    <source>
        <dbReference type="Pfam" id="PF07734"/>
    </source>
</evidence>
<accession>A0A8X7SGF1</accession>
<dbReference type="Proteomes" id="UP000886595">
    <property type="component" value="Unassembled WGS sequence"/>
</dbReference>
<dbReference type="Pfam" id="PF07734">
    <property type="entry name" value="FBA_1"/>
    <property type="match status" value="1"/>
</dbReference>
<organism evidence="2 3">
    <name type="scientific">Brassica carinata</name>
    <name type="common">Ethiopian mustard</name>
    <name type="synonym">Abyssinian cabbage</name>
    <dbReference type="NCBI Taxonomy" id="52824"/>
    <lineage>
        <taxon>Eukaryota</taxon>
        <taxon>Viridiplantae</taxon>
        <taxon>Streptophyta</taxon>
        <taxon>Embryophyta</taxon>
        <taxon>Tracheophyta</taxon>
        <taxon>Spermatophyta</taxon>
        <taxon>Magnoliopsida</taxon>
        <taxon>eudicotyledons</taxon>
        <taxon>Gunneridae</taxon>
        <taxon>Pentapetalae</taxon>
        <taxon>rosids</taxon>
        <taxon>malvids</taxon>
        <taxon>Brassicales</taxon>
        <taxon>Brassicaceae</taxon>
        <taxon>Brassiceae</taxon>
        <taxon>Brassica</taxon>
    </lineage>
</organism>
<keyword evidence="3" id="KW-1185">Reference proteome</keyword>
<proteinExistence type="predicted"/>
<gene>
    <name evidence="2" type="ORF">Bca52824_025759</name>
</gene>
<name>A0A8X7SGF1_BRACI</name>
<dbReference type="NCBIfam" id="TIGR01640">
    <property type="entry name" value="F_box_assoc_1"/>
    <property type="match status" value="1"/>
</dbReference>
<dbReference type="InterPro" id="IPR006527">
    <property type="entry name" value="F-box-assoc_dom_typ1"/>
</dbReference>
<evidence type="ECO:0000313" key="3">
    <source>
        <dbReference type="Proteomes" id="UP000886595"/>
    </source>
</evidence>
<dbReference type="EMBL" id="JAAMPC010000006">
    <property type="protein sequence ID" value="KAG2306011.1"/>
    <property type="molecule type" value="Genomic_DNA"/>
</dbReference>
<reference evidence="2 3" key="1">
    <citation type="submission" date="2020-02" db="EMBL/GenBank/DDBJ databases">
        <authorList>
            <person name="Ma Q."/>
            <person name="Huang Y."/>
            <person name="Song X."/>
            <person name="Pei D."/>
        </authorList>
    </citation>
    <scope>NUCLEOTIDE SEQUENCE [LARGE SCALE GENOMIC DNA]</scope>
    <source>
        <strain evidence="2">Sxm20200214</strain>
        <tissue evidence="2">Leaf</tissue>
    </source>
</reference>
<sequence length="174" mass="20230">TVRKRWNTLFNDKRFINKSTFRFILSTGSKIYSVSIDPKIVVSELTLDILDKFSEVFCNLPCGMNHPRDALFLRVYKDDRFSLLKQCHVTKKIEIWVTKNKINVENGGDVVWMNLMALSIPNFPGLVLDEYSYSQPSYFIDDKRLVLCSCDETGYPWIYVVEENKLVSEVQLNG</sequence>
<dbReference type="AlphaFoldDB" id="A0A8X7SGF1"/>
<evidence type="ECO:0000313" key="2">
    <source>
        <dbReference type="EMBL" id="KAG2306011.1"/>
    </source>
</evidence>
<protein>
    <recommendedName>
        <fullName evidence="1">F-box associated beta-propeller type 1 domain-containing protein</fullName>
    </recommendedName>
</protein>
<feature type="non-terminal residue" evidence="2">
    <location>
        <position position="174"/>
    </location>
</feature>
<dbReference type="InterPro" id="IPR017451">
    <property type="entry name" value="F-box-assoc_interact_dom"/>
</dbReference>